<evidence type="ECO:0000313" key="3">
    <source>
        <dbReference type="Proteomes" id="UP000305778"/>
    </source>
</evidence>
<dbReference type="PANTHER" id="PTHR31571">
    <property type="entry name" value="ALTERED INHERITANCE OF MITOCHONDRIA PROTEIN 6"/>
    <property type="match status" value="1"/>
</dbReference>
<sequence>MARHLSRVVAVLVTAVLAGGLAGAPSYAGQRTAAPLRHAHAHNDYEHERPLADALSHGLNSVEADIWLVGDQLLIGHEESDLTLDRTLESLYLDPLLAQVRANRGRVYRGYEFALQLLIDIKTAGAPTYTELAGHLERYRSMLSSATGGRVRLRAVTAVISGDRGARAPMEDA</sequence>
<dbReference type="OrthoDB" id="9794455at2"/>
<keyword evidence="3" id="KW-1185">Reference proteome</keyword>
<dbReference type="GO" id="GO:0006629">
    <property type="term" value="P:lipid metabolic process"/>
    <property type="evidence" value="ECO:0007669"/>
    <property type="project" value="InterPro"/>
</dbReference>
<reference evidence="2 3" key="1">
    <citation type="submission" date="2019-04" db="EMBL/GenBank/DDBJ databases">
        <title>Streptomyces oryziradicis sp. nov., a novel actinomycete isolated from rhizosphere soil of rice (Oryza sativa L.).</title>
        <authorList>
            <person name="Li C."/>
        </authorList>
    </citation>
    <scope>NUCLEOTIDE SEQUENCE [LARGE SCALE GENOMIC DNA]</scope>
    <source>
        <strain evidence="2 3">NEAU-C40</strain>
    </source>
</reference>
<dbReference type="InterPro" id="IPR051236">
    <property type="entry name" value="HAT_RTT109-like"/>
</dbReference>
<evidence type="ECO:0000313" key="2">
    <source>
        <dbReference type="EMBL" id="TKA06189.1"/>
    </source>
</evidence>
<dbReference type="AlphaFoldDB" id="A0A4V5MYZ3"/>
<protein>
    <recommendedName>
        <fullName evidence="1">Altered inheritance of mitochondria protein 6</fullName>
    </recommendedName>
</protein>
<evidence type="ECO:0000256" key="1">
    <source>
        <dbReference type="ARBA" id="ARBA00014286"/>
    </source>
</evidence>
<organism evidence="2 3">
    <name type="scientific">Actinacidiphila oryziradicis</name>
    <dbReference type="NCBI Taxonomy" id="2571141"/>
    <lineage>
        <taxon>Bacteria</taxon>
        <taxon>Bacillati</taxon>
        <taxon>Actinomycetota</taxon>
        <taxon>Actinomycetes</taxon>
        <taxon>Kitasatosporales</taxon>
        <taxon>Streptomycetaceae</taxon>
        <taxon>Actinacidiphila</taxon>
    </lineage>
</organism>
<proteinExistence type="predicted"/>
<dbReference type="PANTHER" id="PTHR31571:SF1">
    <property type="entry name" value="ALTERED INHERITANCE OF MITOCHONDRIA PROTEIN 6"/>
    <property type="match status" value="1"/>
</dbReference>
<dbReference type="GO" id="GO:0008081">
    <property type="term" value="F:phosphoric diester hydrolase activity"/>
    <property type="evidence" value="ECO:0007669"/>
    <property type="project" value="InterPro"/>
</dbReference>
<comment type="caution">
    <text evidence="2">The sequence shown here is derived from an EMBL/GenBank/DDBJ whole genome shotgun (WGS) entry which is preliminary data.</text>
</comment>
<dbReference type="EMBL" id="SUMC01000042">
    <property type="protein sequence ID" value="TKA06189.1"/>
    <property type="molecule type" value="Genomic_DNA"/>
</dbReference>
<dbReference type="SUPFAM" id="SSF51695">
    <property type="entry name" value="PLC-like phosphodiesterases"/>
    <property type="match status" value="1"/>
</dbReference>
<gene>
    <name evidence="2" type="ORF">FCI23_32835</name>
</gene>
<name>A0A4V5MYZ3_9ACTN</name>
<dbReference type="InterPro" id="IPR017946">
    <property type="entry name" value="PLC-like_Pdiesterase_TIM-brl"/>
</dbReference>
<dbReference type="Proteomes" id="UP000305778">
    <property type="component" value="Unassembled WGS sequence"/>
</dbReference>
<accession>A0A4V5MYZ3</accession>